<sequence>MQYANAPAHAQDMRRGGGPRQGTAALEAGTIRDGGRGRRSTNVRGPGSKPCPVRVGSPPPSSPSG</sequence>
<organism evidence="2 3">
    <name type="scientific">Labilithrix luteola</name>
    <dbReference type="NCBI Taxonomy" id="1391654"/>
    <lineage>
        <taxon>Bacteria</taxon>
        <taxon>Pseudomonadati</taxon>
        <taxon>Myxococcota</taxon>
        <taxon>Polyangia</taxon>
        <taxon>Polyangiales</taxon>
        <taxon>Labilitrichaceae</taxon>
        <taxon>Labilithrix</taxon>
    </lineage>
</organism>
<protein>
    <submittedName>
        <fullName evidence="2">Uncharacterized protein</fullName>
    </submittedName>
</protein>
<gene>
    <name evidence="2" type="ORF">AKJ09_02772</name>
</gene>
<dbReference type="EMBL" id="CP012333">
    <property type="protein sequence ID" value="AKU96108.1"/>
    <property type="molecule type" value="Genomic_DNA"/>
</dbReference>
<dbReference type="STRING" id="1391654.AKJ09_02772"/>
<keyword evidence="3" id="KW-1185">Reference proteome</keyword>
<feature type="region of interest" description="Disordered" evidence="1">
    <location>
        <begin position="1"/>
        <end position="65"/>
    </location>
</feature>
<evidence type="ECO:0000313" key="2">
    <source>
        <dbReference type="EMBL" id="AKU96108.1"/>
    </source>
</evidence>
<evidence type="ECO:0000313" key="3">
    <source>
        <dbReference type="Proteomes" id="UP000064967"/>
    </source>
</evidence>
<dbReference type="Proteomes" id="UP000064967">
    <property type="component" value="Chromosome"/>
</dbReference>
<reference evidence="2 3" key="1">
    <citation type="submission" date="2015-08" db="EMBL/GenBank/DDBJ databases">
        <authorList>
            <person name="Babu N.S."/>
            <person name="Beckwith C.J."/>
            <person name="Beseler K.G."/>
            <person name="Brison A."/>
            <person name="Carone J.V."/>
            <person name="Caskin T.P."/>
            <person name="Diamond M."/>
            <person name="Durham M.E."/>
            <person name="Foxe J.M."/>
            <person name="Go M."/>
            <person name="Henderson B.A."/>
            <person name="Jones I.B."/>
            <person name="McGettigan J.A."/>
            <person name="Micheletti S.J."/>
            <person name="Nasrallah M.E."/>
            <person name="Ortiz D."/>
            <person name="Piller C.R."/>
            <person name="Privatt S.R."/>
            <person name="Schneider S.L."/>
            <person name="Sharp S."/>
            <person name="Smith T.C."/>
            <person name="Stanton J.D."/>
            <person name="Ullery H.E."/>
            <person name="Wilson R.J."/>
            <person name="Serrano M.G."/>
            <person name="Buck G."/>
            <person name="Lee V."/>
            <person name="Wang Y."/>
            <person name="Carvalho R."/>
            <person name="Voegtly L."/>
            <person name="Shi R."/>
            <person name="Duckworth R."/>
            <person name="Johnson A."/>
            <person name="Loviza R."/>
            <person name="Walstead R."/>
            <person name="Shah Z."/>
            <person name="Kiflezghi M."/>
            <person name="Wade K."/>
            <person name="Ball S.L."/>
            <person name="Bradley K.W."/>
            <person name="Asai D.J."/>
            <person name="Bowman C.A."/>
            <person name="Russell D.A."/>
            <person name="Pope W.H."/>
            <person name="Jacobs-Sera D."/>
            <person name="Hendrix R.W."/>
            <person name="Hatfull G.F."/>
        </authorList>
    </citation>
    <scope>NUCLEOTIDE SEQUENCE [LARGE SCALE GENOMIC DNA]</scope>
    <source>
        <strain evidence="2 3">DSM 27648</strain>
    </source>
</reference>
<proteinExistence type="predicted"/>
<dbReference type="KEGG" id="llu:AKJ09_02772"/>
<evidence type="ECO:0000256" key="1">
    <source>
        <dbReference type="SAM" id="MobiDB-lite"/>
    </source>
</evidence>
<dbReference type="AlphaFoldDB" id="A0A0K1PRE7"/>
<accession>A0A0K1PRE7</accession>
<name>A0A0K1PRE7_9BACT</name>